<sequence>MAPPPSPKPLSHAVIFPFMAQGHTIPLLDFSKALSRRGLRVTILTTPANSSFILQSISDHPNILLHELDFPIVDGLPKGCENTDRLPSMDLYVPFLRATRQLRRPFHRFLSQLSDLRDLPIFVISDFFLGWTLAVCREFDVPRLVFHGMGAFSMAVCKSTIVHAPHKHTETFAMPCLPERLKFSVVDLPGEVRDFDPERNPMCRFFVEIGESDSESWGVVVNSSVEIEGDFVGPLESFYRNGAKAWCLGPMLLYSDEEDQGTCVEGEPTCIEWLNQRATGSVIYVSFGTQTHMSDEQLDEVAMGLERSGCSFVWAIRFKTWCPTKGMEERIEGRGLMVRGWAPQRRILGHHAIGGFMSHCGWNSVLESLSMGVPILAWPMIAEQHLNAKLVEEEFGAGVRIPSVGLEAIIGWASICKGVKELMGGEDGRRARERAQELGQVARRATQDGGSSKKSLDELIKQLTSRGKCKC</sequence>
<dbReference type="Pfam" id="PF26168">
    <property type="entry name" value="Glyco_transf_N"/>
    <property type="match status" value="1"/>
</dbReference>
<protein>
    <recommendedName>
        <fullName evidence="4">Glycosyltransferase</fullName>
        <ecNumber evidence="4">2.4.1.-</ecNumber>
    </recommendedName>
</protein>
<dbReference type="EC" id="2.4.1.-" evidence="4"/>
<dbReference type="Proteomes" id="UP000283530">
    <property type="component" value="Unassembled WGS sequence"/>
</dbReference>
<feature type="domain" description="Glycosyltransferase N-terminal" evidence="5">
    <location>
        <begin position="14"/>
        <end position="251"/>
    </location>
</feature>
<dbReference type="InterPro" id="IPR002213">
    <property type="entry name" value="UDP_glucos_trans"/>
</dbReference>
<evidence type="ECO:0000256" key="2">
    <source>
        <dbReference type="ARBA" id="ARBA00022679"/>
    </source>
</evidence>
<keyword evidence="3" id="KW-0328">Glycosyltransferase</keyword>
<evidence type="ECO:0000313" key="7">
    <source>
        <dbReference type="Proteomes" id="UP000283530"/>
    </source>
</evidence>
<dbReference type="InterPro" id="IPR058980">
    <property type="entry name" value="Glyco_transf_N"/>
</dbReference>
<dbReference type="AlphaFoldDB" id="A0A443PKP8"/>
<dbReference type="Gene3D" id="3.40.50.2000">
    <property type="entry name" value="Glycogen Phosphorylase B"/>
    <property type="match status" value="2"/>
</dbReference>
<dbReference type="OrthoDB" id="5835829at2759"/>
<evidence type="ECO:0000313" key="6">
    <source>
        <dbReference type="EMBL" id="RWR91337.1"/>
    </source>
</evidence>
<dbReference type="InterPro" id="IPR035595">
    <property type="entry name" value="UDP_glycos_trans_CS"/>
</dbReference>
<dbReference type="PROSITE" id="PS00375">
    <property type="entry name" value="UDPGT"/>
    <property type="match status" value="1"/>
</dbReference>
<evidence type="ECO:0000259" key="5">
    <source>
        <dbReference type="Pfam" id="PF26168"/>
    </source>
</evidence>
<gene>
    <name evidence="6" type="ORF">CKAN_02048700</name>
</gene>
<evidence type="ECO:0000256" key="1">
    <source>
        <dbReference type="ARBA" id="ARBA00009995"/>
    </source>
</evidence>
<keyword evidence="7" id="KW-1185">Reference proteome</keyword>
<name>A0A443PKP8_9MAGN</name>
<comment type="similarity">
    <text evidence="1 3">Belongs to the UDP-glycosyltransferase family.</text>
</comment>
<dbReference type="CDD" id="cd03784">
    <property type="entry name" value="GT1_Gtf-like"/>
    <property type="match status" value="1"/>
</dbReference>
<dbReference type="GO" id="GO:0035251">
    <property type="term" value="F:UDP-glucosyltransferase activity"/>
    <property type="evidence" value="ECO:0007669"/>
    <property type="project" value="TreeGrafter"/>
</dbReference>
<evidence type="ECO:0000256" key="4">
    <source>
        <dbReference type="RuleBase" id="RU362057"/>
    </source>
</evidence>
<dbReference type="EMBL" id="QPKB01000008">
    <property type="protein sequence ID" value="RWR91337.1"/>
    <property type="molecule type" value="Genomic_DNA"/>
</dbReference>
<dbReference type="PANTHER" id="PTHR48047">
    <property type="entry name" value="GLYCOSYLTRANSFERASE"/>
    <property type="match status" value="1"/>
</dbReference>
<dbReference type="SUPFAM" id="SSF53756">
    <property type="entry name" value="UDP-Glycosyltransferase/glycogen phosphorylase"/>
    <property type="match status" value="1"/>
</dbReference>
<dbReference type="Pfam" id="PF00201">
    <property type="entry name" value="UDPGT"/>
    <property type="match status" value="1"/>
</dbReference>
<evidence type="ECO:0000256" key="3">
    <source>
        <dbReference type="RuleBase" id="RU003718"/>
    </source>
</evidence>
<accession>A0A443PKP8</accession>
<reference evidence="6 7" key="1">
    <citation type="journal article" date="2019" name="Nat. Plants">
        <title>Stout camphor tree genome fills gaps in understanding of flowering plant genome evolution.</title>
        <authorList>
            <person name="Chaw S.M."/>
            <person name="Liu Y.C."/>
            <person name="Wu Y.W."/>
            <person name="Wang H.Y."/>
            <person name="Lin C.I."/>
            <person name="Wu C.S."/>
            <person name="Ke H.M."/>
            <person name="Chang L.Y."/>
            <person name="Hsu C.Y."/>
            <person name="Yang H.T."/>
            <person name="Sudianto E."/>
            <person name="Hsu M.H."/>
            <person name="Wu K.P."/>
            <person name="Wang L.N."/>
            <person name="Leebens-Mack J.H."/>
            <person name="Tsai I.J."/>
        </authorList>
    </citation>
    <scope>NUCLEOTIDE SEQUENCE [LARGE SCALE GENOMIC DNA]</scope>
    <source>
        <strain evidence="7">cv. Chaw 1501</strain>
        <tissue evidence="6">Young leaves</tissue>
    </source>
</reference>
<proteinExistence type="inferred from homology"/>
<dbReference type="PANTHER" id="PTHR48047:SF218">
    <property type="entry name" value="GLYCOSYLTRANSFERASE"/>
    <property type="match status" value="1"/>
</dbReference>
<organism evidence="6 7">
    <name type="scientific">Cinnamomum micranthum f. kanehirae</name>
    <dbReference type="NCBI Taxonomy" id="337451"/>
    <lineage>
        <taxon>Eukaryota</taxon>
        <taxon>Viridiplantae</taxon>
        <taxon>Streptophyta</taxon>
        <taxon>Embryophyta</taxon>
        <taxon>Tracheophyta</taxon>
        <taxon>Spermatophyta</taxon>
        <taxon>Magnoliopsida</taxon>
        <taxon>Magnoliidae</taxon>
        <taxon>Laurales</taxon>
        <taxon>Lauraceae</taxon>
        <taxon>Cinnamomum</taxon>
    </lineage>
</organism>
<dbReference type="FunFam" id="3.40.50.2000:FF:000107">
    <property type="entry name" value="Glycosyltransferase"/>
    <property type="match status" value="1"/>
</dbReference>
<comment type="caution">
    <text evidence="6">The sequence shown here is derived from an EMBL/GenBank/DDBJ whole genome shotgun (WGS) entry which is preliminary data.</text>
</comment>
<keyword evidence="2 3" id="KW-0808">Transferase</keyword>